<reference evidence="1" key="2">
    <citation type="submission" date="2023-01" db="EMBL/GenBank/DDBJ databases">
        <authorList>
            <person name="Petersen C."/>
        </authorList>
    </citation>
    <scope>NUCLEOTIDE SEQUENCE</scope>
    <source>
        <strain evidence="1">IBT 15450</strain>
    </source>
</reference>
<protein>
    <submittedName>
        <fullName evidence="1">Uncharacterized protein</fullName>
    </submittedName>
</protein>
<reference evidence="1" key="1">
    <citation type="journal article" date="2023" name="IMA Fungus">
        <title>Comparative genomic study of the Penicillium genus elucidates a diverse pangenome and 15 lateral gene transfer events.</title>
        <authorList>
            <person name="Petersen C."/>
            <person name="Sorensen T."/>
            <person name="Nielsen M.R."/>
            <person name="Sondergaard T.E."/>
            <person name="Sorensen J.L."/>
            <person name="Fitzpatrick D.A."/>
            <person name="Frisvad J.C."/>
            <person name="Nielsen K.L."/>
        </authorList>
    </citation>
    <scope>NUCLEOTIDE SEQUENCE</scope>
    <source>
        <strain evidence="1">IBT 15450</strain>
    </source>
</reference>
<evidence type="ECO:0000313" key="2">
    <source>
        <dbReference type="Proteomes" id="UP001219568"/>
    </source>
</evidence>
<dbReference type="Proteomes" id="UP001219568">
    <property type="component" value="Unassembled WGS sequence"/>
</dbReference>
<comment type="caution">
    <text evidence="1">The sequence shown here is derived from an EMBL/GenBank/DDBJ whole genome shotgun (WGS) entry which is preliminary data.</text>
</comment>
<accession>A0AAD6I4E2</accession>
<proteinExistence type="predicted"/>
<keyword evidence="2" id="KW-1185">Reference proteome</keyword>
<dbReference type="AlphaFoldDB" id="A0AAD6I4E2"/>
<evidence type="ECO:0000313" key="1">
    <source>
        <dbReference type="EMBL" id="KAJ6030427.1"/>
    </source>
</evidence>
<dbReference type="EMBL" id="JAQJZL010000014">
    <property type="protein sequence ID" value="KAJ6030427.1"/>
    <property type="molecule type" value="Genomic_DNA"/>
</dbReference>
<organism evidence="1 2">
    <name type="scientific">Penicillium canescens</name>
    <dbReference type="NCBI Taxonomy" id="5083"/>
    <lineage>
        <taxon>Eukaryota</taxon>
        <taxon>Fungi</taxon>
        <taxon>Dikarya</taxon>
        <taxon>Ascomycota</taxon>
        <taxon>Pezizomycotina</taxon>
        <taxon>Eurotiomycetes</taxon>
        <taxon>Eurotiomycetidae</taxon>
        <taxon>Eurotiales</taxon>
        <taxon>Aspergillaceae</taxon>
        <taxon>Penicillium</taxon>
    </lineage>
</organism>
<gene>
    <name evidence="1" type="ORF">N7460_010693</name>
</gene>
<sequence length="140" mass="15960">MPSWAYCYLEAARTRLPFVPDKEDPPDAMYVGGPIFNYVSWPCILKMNNIKRVQANLAEYASVLWYEVLPRIGCTADFLNSVTENLIFNWMPGPGAIVAKLEFQNTNIKQVHILTKLGMLANAGMCGDSKIMVMCFRFRW</sequence>
<name>A0AAD6I4E2_PENCN</name>